<dbReference type="EMBL" id="DXBE01000039">
    <property type="protein sequence ID" value="HIZ69289.1"/>
    <property type="molecule type" value="Genomic_DNA"/>
</dbReference>
<dbReference type="Gene3D" id="3.30.479.10">
    <property type="entry name" value="6-pyruvoyl tetrahydropterin synthase/QueD"/>
    <property type="match status" value="1"/>
</dbReference>
<dbReference type="NCBIfam" id="TIGR03367">
    <property type="entry name" value="queuosine_QueD"/>
    <property type="match status" value="1"/>
</dbReference>
<evidence type="ECO:0000256" key="3">
    <source>
        <dbReference type="ARBA" id="ARBA00008900"/>
    </source>
</evidence>
<proteinExistence type="inferred from homology"/>
<protein>
    <recommendedName>
        <fullName evidence="5">6-carboxy-5,6,7,8-tetrahydropterin synthase</fullName>
        <ecNumber evidence="4">4.1.2.50</ecNumber>
    </recommendedName>
    <alternativeName>
        <fullName evidence="9">Queuosine biosynthesis protein QueD</fullName>
    </alternativeName>
</protein>
<evidence type="ECO:0000313" key="12">
    <source>
        <dbReference type="Proteomes" id="UP000824055"/>
    </source>
</evidence>
<evidence type="ECO:0000256" key="7">
    <source>
        <dbReference type="ARBA" id="ARBA00022833"/>
    </source>
</evidence>
<comment type="similarity">
    <text evidence="3">Belongs to the PTPS family. QueD subfamily.</text>
</comment>
<organism evidence="11 12">
    <name type="scientific">Candidatus Prevotella avicola</name>
    <dbReference type="NCBI Taxonomy" id="2838738"/>
    <lineage>
        <taxon>Bacteria</taxon>
        <taxon>Pseudomonadati</taxon>
        <taxon>Bacteroidota</taxon>
        <taxon>Bacteroidia</taxon>
        <taxon>Bacteroidales</taxon>
        <taxon>Prevotellaceae</taxon>
        <taxon>Prevotella</taxon>
    </lineage>
</organism>
<evidence type="ECO:0000256" key="8">
    <source>
        <dbReference type="ARBA" id="ARBA00023239"/>
    </source>
</evidence>
<keyword evidence="7" id="KW-0862">Zinc</keyword>
<comment type="cofactor">
    <cofactor evidence="1">
        <name>Zn(2+)</name>
        <dbReference type="ChEBI" id="CHEBI:29105"/>
    </cofactor>
</comment>
<dbReference type="PANTHER" id="PTHR12589">
    <property type="entry name" value="PYRUVOYL TETRAHYDROBIOPTERIN SYNTHASE"/>
    <property type="match status" value="1"/>
</dbReference>
<evidence type="ECO:0000256" key="5">
    <source>
        <dbReference type="ARBA" id="ARBA00018141"/>
    </source>
</evidence>
<dbReference type="EC" id="4.1.2.50" evidence="4"/>
<dbReference type="InterPro" id="IPR038418">
    <property type="entry name" value="6-PTP_synth/QueD_sf"/>
</dbReference>
<reference evidence="11" key="2">
    <citation type="submission" date="2021-04" db="EMBL/GenBank/DDBJ databases">
        <authorList>
            <person name="Gilroy R."/>
        </authorList>
    </citation>
    <scope>NUCLEOTIDE SEQUENCE</scope>
    <source>
        <strain evidence="11">ChiHecec3B27-8219</strain>
    </source>
</reference>
<keyword evidence="6" id="KW-0479">Metal-binding</keyword>
<evidence type="ECO:0000256" key="10">
    <source>
        <dbReference type="ARBA" id="ARBA00048807"/>
    </source>
</evidence>
<dbReference type="Proteomes" id="UP000824055">
    <property type="component" value="Unassembled WGS sequence"/>
</dbReference>
<evidence type="ECO:0000256" key="4">
    <source>
        <dbReference type="ARBA" id="ARBA00012982"/>
    </source>
</evidence>
<dbReference type="InterPro" id="IPR007115">
    <property type="entry name" value="6-PTP_synth/QueD"/>
</dbReference>
<accession>A0A9D2FXP1</accession>
<gene>
    <name evidence="11" type="primary">queD</name>
    <name evidence="11" type="ORF">H9966_05290</name>
</gene>
<dbReference type="Pfam" id="PF01242">
    <property type="entry name" value="PTPS"/>
    <property type="match status" value="1"/>
</dbReference>
<keyword evidence="8 11" id="KW-0456">Lyase</keyword>
<dbReference type="PANTHER" id="PTHR12589:SF7">
    <property type="entry name" value="6-PYRUVOYL TETRAHYDROBIOPTERIN SYNTHASE"/>
    <property type="match status" value="1"/>
</dbReference>
<name>A0A9D2FXP1_9BACT</name>
<evidence type="ECO:0000256" key="6">
    <source>
        <dbReference type="ARBA" id="ARBA00022723"/>
    </source>
</evidence>
<comment type="pathway">
    <text evidence="2">Purine metabolism; 7-cyano-7-deazaguanine biosynthesis.</text>
</comment>
<comment type="caution">
    <text evidence="11">The sequence shown here is derived from an EMBL/GenBank/DDBJ whole genome shotgun (WGS) entry which is preliminary data.</text>
</comment>
<dbReference type="GO" id="GO:0070497">
    <property type="term" value="F:6-carboxytetrahydropterin synthase activity"/>
    <property type="evidence" value="ECO:0007669"/>
    <property type="project" value="UniProtKB-EC"/>
</dbReference>
<evidence type="ECO:0000256" key="9">
    <source>
        <dbReference type="ARBA" id="ARBA00031449"/>
    </source>
</evidence>
<reference evidence="11" key="1">
    <citation type="journal article" date="2021" name="PeerJ">
        <title>Extensive microbial diversity within the chicken gut microbiome revealed by metagenomics and culture.</title>
        <authorList>
            <person name="Gilroy R."/>
            <person name="Ravi A."/>
            <person name="Getino M."/>
            <person name="Pursley I."/>
            <person name="Horton D.L."/>
            <person name="Alikhan N.F."/>
            <person name="Baker D."/>
            <person name="Gharbi K."/>
            <person name="Hall N."/>
            <person name="Watson M."/>
            <person name="Adriaenssens E.M."/>
            <person name="Foster-Nyarko E."/>
            <person name="Jarju S."/>
            <person name="Secka A."/>
            <person name="Antonio M."/>
            <person name="Oren A."/>
            <person name="Chaudhuri R.R."/>
            <person name="La Ragione R."/>
            <person name="Hildebrand F."/>
            <person name="Pallen M.J."/>
        </authorList>
    </citation>
    <scope>NUCLEOTIDE SEQUENCE</scope>
    <source>
        <strain evidence="11">ChiHecec3B27-8219</strain>
    </source>
</reference>
<evidence type="ECO:0000256" key="1">
    <source>
        <dbReference type="ARBA" id="ARBA00001947"/>
    </source>
</evidence>
<dbReference type="AlphaFoldDB" id="A0A9D2FXP1"/>
<sequence length="121" mass="13781">MYCISKRMEIAAAHQLRLSHESKCSRLHGHNWMVTVYLMSEELNEDGMVADFTSVKESIHGYLDHGYLNDLIDRNPTAENIAQWIVERIPQCYKAVVQESEGNTAMAVDERKIAGKESLVL</sequence>
<dbReference type="GO" id="GO:0046872">
    <property type="term" value="F:metal ion binding"/>
    <property type="evidence" value="ECO:0007669"/>
    <property type="project" value="UniProtKB-KW"/>
</dbReference>
<comment type="catalytic activity">
    <reaction evidence="10">
        <text>7,8-dihydroneopterin 3'-triphosphate + H2O = 6-carboxy-5,6,7,8-tetrahydropterin + triphosphate + acetaldehyde + 2 H(+)</text>
        <dbReference type="Rhea" id="RHEA:27966"/>
        <dbReference type="ChEBI" id="CHEBI:15343"/>
        <dbReference type="ChEBI" id="CHEBI:15377"/>
        <dbReference type="ChEBI" id="CHEBI:15378"/>
        <dbReference type="ChEBI" id="CHEBI:18036"/>
        <dbReference type="ChEBI" id="CHEBI:58462"/>
        <dbReference type="ChEBI" id="CHEBI:61032"/>
        <dbReference type="EC" id="4.1.2.50"/>
    </reaction>
</comment>
<evidence type="ECO:0000256" key="2">
    <source>
        <dbReference type="ARBA" id="ARBA00005061"/>
    </source>
</evidence>
<evidence type="ECO:0000313" key="11">
    <source>
        <dbReference type="EMBL" id="HIZ69289.1"/>
    </source>
</evidence>
<dbReference type="SUPFAM" id="SSF55620">
    <property type="entry name" value="Tetrahydrobiopterin biosynthesis enzymes-like"/>
    <property type="match status" value="1"/>
</dbReference>